<dbReference type="GO" id="GO:0003677">
    <property type="term" value="F:DNA binding"/>
    <property type="evidence" value="ECO:0007669"/>
    <property type="project" value="InterPro"/>
</dbReference>
<accession>A0A3E0A140</accession>
<reference evidence="2 3" key="1">
    <citation type="submission" date="2018-08" db="EMBL/GenBank/DDBJ databases">
        <title>Sequencing the genomes of 1000 actinobacteria strains.</title>
        <authorList>
            <person name="Klenk H.-P."/>
        </authorList>
    </citation>
    <scope>NUCLEOTIDE SEQUENCE [LARGE SCALE GENOMIC DNA]</scope>
    <source>
        <strain evidence="2 3">DSM 44099</strain>
    </source>
</reference>
<comment type="caution">
    <text evidence="2">The sequence shown here is derived from an EMBL/GenBank/DDBJ whole genome shotgun (WGS) entry which is preliminary data.</text>
</comment>
<dbReference type="CDD" id="cd00093">
    <property type="entry name" value="HTH_XRE"/>
    <property type="match status" value="1"/>
</dbReference>
<protein>
    <recommendedName>
        <fullName evidence="1">HTH cro/C1-type domain-containing protein</fullName>
    </recommendedName>
</protein>
<evidence type="ECO:0000313" key="2">
    <source>
        <dbReference type="EMBL" id="REG02144.1"/>
    </source>
</evidence>
<evidence type="ECO:0000259" key="1">
    <source>
        <dbReference type="PROSITE" id="PS50943"/>
    </source>
</evidence>
<dbReference type="Proteomes" id="UP000256913">
    <property type="component" value="Unassembled WGS sequence"/>
</dbReference>
<dbReference type="SUPFAM" id="SSF47413">
    <property type="entry name" value="lambda repressor-like DNA-binding domains"/>
    <property type="match status" value="1"/>
</dbReference>
<name>A0A3E0A140_9ACTN</name>
<dbReference type="InterPro" id="IPR001387">
    <property type="entry name" value="Cro/C1-type_HTH"/>
</dbReference>
<feature type="domain" description="HTH cro/C1-type" evidence="1">
    <location>
        <begin position="23"/>
        <end position="84"/>
    </location>
</feature>
<organism evidence="2 3">
    <name type="scientific">Asanoa ferruginea</name>
    <dbReference type="NCBI Taxonomy" id="53367"/>
    <lineage>
        <taxon>Bacteria</taxon>
        <taxon>Bacillati</taxon>
        <taxon>Actinomycetota</taxon>
        <taxon>Actinomycetes</taxon>
        <taxon>Micromonosporales</taxon>
        <taxon>Micromonosporaceae</taxon>
        <taxon>Asanoa</taxon>
    </lineage>
</organism>
<dbReference type="AlphaFoldDB" id="A0A3E0A140"/>
<proteinExistence type="predicted"/>
<dbReference type="RefSeq" id="WP_239097191.1">
    <property type="nucleotide sequence ID" value="NZ_BONB01000016.1"/>
</dbReference>
<dbReference type="InterPro" id="IPR010982">
    <property type="entry name" value="Lambda_DNA-bd_dom_sf"/>
</dbReference>
<keyword evidence="3" id="KW-1185">Reference proteome</keyword>
<dbReference type="PROSITE" id="PS50943">
    <property type="entry name" value="HTH_CROC1"/>
    <property type="match status" value="1"/>
</dbReference>
<evidence type="ECO:0000313" key="3">
    <source>
        <dbReference type="Proteomes" id="UP000256913"/>
    </source>
</evidence>
<dbReference type="EMBL" id="QUMQ01000001">
    <property type="protein sequence ID" value="REG02144.1"/>
    <property type="molecule type" value="Genomic_DNA"/>
</dbReference>
<sequence>MMSALPPHPFDAAGPRPPFGAYLAQLRLRRGWSQLRLAEQLCAASGSSTVTRHEVSRWEREERLPADFWLGWLAAVLDAPADGLAAAAERSRVRHRLVAPPGRAGPGRRETRDRVGLDLLGLAHTWLTSDETALIGPAPVAPSGAARPERPSVAEVTARLVAARRLDDVIGGADLAATVHGLAAAAAHATTSPPGTTPTRKAARLRAEVAQLRGWTLGDAGDAVGALSAYRTALGAAAVAGDRPLAGHVLGSASHLLAGSGDPAPALLLARTAYAGSRRALSASGRALLLHRIAFAAASAGLRGAAEAALTAAQRATERRAAEHDPPWLYWLDDGEFDALAGRCLAALGRSARALPLLSRAAARSGQPRTAALDQAWLAHARLGAGEADGALLAASGALLDTIRSGSTRALDVLTTFGDRLAPHARLPAARDYADLLVAARPYLPRPVRDERSAGDRVAGDD</sequence>
<dbReference type="Gene3D" id="1.10.260.40">
    <property type="entry name" value="lambda repressor-like DNA-binding domains"/>
    <property type="match status" value="1"/>
</dbReference>
<gene>
    <name evidence="2" type="ORF">DFJ67_8236</name>
</gene>